<feature type="active site" evidence="11">
    <location>
        <position position="351"/>
    </location>
</feature>
<keyword evidence="11" id="KW-0028">Amino-acid biosynthesis</keyword>
<evidence type="ECO:0000256" key="9">
    <source>
        <dbReference type="ARBA" id="ARBA00048816"/>
    </source>
</evidence>
<evidence type="ECO:0000256" key="8">
    <source>
        <dbReference type="ARBA" id="ARBA00022975"/>
    </source>
</evidence>
<dbReference type="GO" id="GO:0006207">
    <property type="term" value="P:'de novo' pyrimidine nucleobase biosynthetic process"/>
    <property type="evidence" value="ECO:0007669"/>
    <property type="project" value="InterPro"/>
</dbReference>
<evidence type="ECO:0000256" key="7">
    <source>
        <dbReference type="ARBA" id="ARBA00022962"/>
    </source>
</evidence>
<dbReference type="InterPro" id="IPR017926">
    <property type="entry name" value="GATASE"/>
</dbReference>
<dbReference type="InterPro" id="IPR006274">
    <property type="entry name" value="CarbamoylP_synth_ssu"/>
</dbReference>
<dbReference type="InterPro" id="IPR036480">
    <property type="entry name" value="CarbP_synth_ssu_N_sf"/>
</dbReference>
<dbReference type="PRINTS" id="PR00096">
    <property type="entry name" value="GATASE"/>
</dbReference>
<dbReference type="SMART" id="SM01097">
    <property type="entry name" value="CPSase_sm_chain"/>
    <property type="match status" value="1"/>
</dbReference>
<reference evidence="13 14" key="1">
    <citation type="submission" date="2016-07" db="EMBL/GenBank/DDBJ databases">
        <title>High microdiversification within the ubiquitous acI lineage of Actinobacteria.</title>
        <authorList>
            <person name="Neuenschwander S.M."/>
            <person name="Salcher M."/>
            <person name="Ghai R."/>
            <person name="Pernthaler J."/>
        </authorList>
    </citation>
    <scope>NUCLEOTIDE SEQUENCE [LARGE SCALE GENOMIC DNA]</scope>
    <source>
        <strain evidence="13">MMS-IIB-91</strain>
    </source>
</reference>
<comment type="pathway">
    <text evidence="2 11">Amino-acid biosynthesis; L-arginine biosynthesis; carbamoyl phosphate from bicarbonate: step 1/1.</text>
</comment>
<dbReference type="GO" id="GO:0005524">
    <property type="term" value="F:ATP binding"/>
    <property type="evidence" value="ECO:0007669"/>
    <property type="project" value="UniProtKB-UniRule"/>
</dbReference>
<dbReference type="Proteomes" id="UP000217210">
    <property type="component" value="Chromosome"/>
</dbReference>
<evidence type="ECO:0000256" key="4">
    <source>
        <dbReference type="ARBA" id="ARBA00022598"/>
    </source>
</evidence>
<comment type="similarity">
    <text evidence="3 11">Belongs to the CarA family.</text>
</comment>
<dbReference type="InterPro" id="IPR035686">
    <property type="entry name" value="CPSase_GATase1"/>
</dbReference>
<dbReference type="PANTHER" id="PTHR43418:SF7">
    <property type="entry name" value="CARBAMOYL-PHOSPHATE SYNTHASE SMALL CHAIN"/>
    <property type="match status" value="1"/>
</dbReference>
<name>A0A249L433_9ACTN</name>
<protein>
    <recommendedName>
        <fullName evidence="11">Carbamoyl phosphate synthase small chain</fullName>
        <ecNumber evidence="11">6.3.5.5</ecNumber>
    </recommendedName>
    <alternativeName>
        <fullName evidence="11">Carbamoyl phosphate synthetase glutamine chain</fullName>
    </alternativeName>
</protein>
<dbReference type="EC" id="6.3.5.5" evidence="11"/>
<evidence type="ECO:0000256" key="11">
    <source>
        <dbReference type="HAMAP-Rule" id="MF_01209"/>
    </source>
</evidence>
<dbReference type="Gene3D" id="3.40.50.880">
    <property type="match status" value="1"/>
</dbReference>
<dbReference type="PRINTS" id="PR00097">
    <property type="entry name" value="ANTSNTHASEII"/>
</dbReference>
<dbReference type="OrthoDB" id="9804328at2"/>
<dbReference type="CDD" id="cd01744">
    <property type="entry name" value="GATase1_CPSase"/>
    <property type="match status" value="1"/>
</dbReference>
<dbReference type="PANTHER" id="PTHR43418">
    <property type="entry name" value="MULTIFUNCTIONAL TRYPTOPHAN BIOSYNTHESIS PROTEIN-RELATED"/>
    <property type="match status" value="1"/>
</dbReference>
<dbReference type="GO" id="GO:0004359">
    <property type="term" value="F:glutaminase activity"/>
    <property type="evidence" value="ECO:0007669"/>
    <property type="project" value="RHEA"/>
</dbReference>
<dbReference type="Pfam" id="PF00988">
    <property type="entry name" value="CPSase_sm_chain"/>
    <property type="match status" value="1"/>
</dbReference>
<feature type="active site" evidence="11">
    <location>
        <position position="349"/>
    </location>
</feature>
<evidence type="ECO:0000256" key="5">
    <source>
        <dbReference type="ARBA" id="ARBA00022741"/>
    </source>
</evidence>
<evidence type="ECO:0000256" key="1">
    <source>
        <dbReference type="ARBA" id="ARBA00004812"/>
    </source>
</evidence>
<keyword evidence="6 11" id="KW-0067">ATP-binding</keyword>
<evidence type="ECO:0000256" key="6">
    <source>
        <dbReference type="ARBA" id="ARBA00022840"/>
    </source>
</evidence>
<dbReference type="Gene3D" id="3.50.30.20">
    <property type="entry name" value="Carbamoyl-phosphate synthase small subunit, N-terminal domain"/>
    <property type="match status" value="1"/>
</dbReference>
<feature type="active site" description="Nucleophile" evidence="11">
    <location>
        <position position="259"/>
    </location>
</feature>
<dbReference type="NCBIfam" id="NF009475">
    <property type="entry name" value="PRK12838.1"/>
    <property type="match status" value="1"/>
</dbReference>
<feature type="binding site" evidence="11">
    <location>
        <position position="231"/>
    </location>
    <ligand>
        <name>L-glutamine</name>
        <dbReference type="ChEBI" id="CHEBI:58359"/>
    </ligand>
</feature>
<accession>A0A249L433</accession>
<feature type="binding site" evidence="11">
    <location>
        <position position="303"/>
    </location>
    <ligand>
        <name>L-glutamine</name>
        <dbReference type="ChEBI" id="CHEBI:58359"/>
    </ligand>
</feature>
<proteinExistence type="inferred from homology"/>
<evidence type="ECO:0000256" key="10">
    <source>
        <dbReference type="ARBA" id="ARBA00049285"/>
    </source>
</evidence>
<evidence type="ECO:0000313" key="13">
    <source>
        <dbReference type="EMBL" id="ASY23848.1"/>
    </source>
</evidence>
<keyword evidence="11" id="KW-0055">Arginine biosynthesis</keyword>
<comment type="catalytic activity">
    <reaction evidence="10 11">
        <text>L-glutamine + H2O = L-glutamate + NH4(+)</text>
        <dbReference type="Rhea" id="RHEA:15889"/>
        <dbReference type="ChEBI" id="CHEBI:15377"/>
        <dbReference type="ChEBI" id="CHEBI:28938"/>
        <dbReference type="ChEBI" id="CHEBI:29985"/>
        <dbReference type="ChEBI" id="CHEBI:58359"/>
    </reaction>
</comment>
<keyword evidence="14" id="KW-1185">Reference proteome</keyword>
<dbReference type="GO" id="GO:0006541">
    <property type="term" value="P:glutamine metabolic process"/>
    <property type="evidence" value="ECO:0007669"/>
    <property type="project" value="InterPro"/>
</dbReference>
<comment type="subunit">
    <text evidence="11">Composed of two chains; the small (or glutamine) chain promotes the hydrolysis of glutamine to ammonia, which is used by the large (or ammonia) chain to synthesize carbamoyl phosphate. Tetramer of heterodimers (alpha,beta)4.</text>
</comment>
<evidence type="ECO:0000256" key="3">
    <source>
        <dbReference type="ARBA" id="ARBA00007800"/>
    </source>
</evidence>
<dbReference type="SUPFAM" id="SSF52317">
    <property type="entry name" value="Class I glutamine amidotransferase-like"/>
    <property type="match status" value="1"/>
</dbReference>
<organism evidence="13 14">
    <name type="scientific">Candidatus Nanopelagicus abundans</name>
    <dbReference type="NCBI Taxonomy" id="1884916"/>
    <lineage>
        <taxon>Bacteria</taxon>
        <taxon>Bacillati</taxon>
        <taxon>Actinomycetota</taxon>
        <taxon>Actinomycetes</taxon>
        <taxon>Candidatus Nanopelagicales</taxon>
        <taxon>Candidatus Nanopelagicaceae</taxon>
        <taxon>Candidatus Nanopelagicus</taxon>
    </lineage>
</organism>
<dbReference type="InterPro" id="IPR050472">
    <property type="entry name" value="Anth_synth/Amidotransfase"/>
</dbReference>
<feature type="region of interest" description="CPSase" evidence="11">
    <location>
        <begin position="1"/>
        <end position="182"/>
    </location>
</feature>
<dbReference type="UniPathway" id="UPA00068">
    <property type="reaction ID" value="UER00171"/>
</dbReference>
<keyword evidence="5 11" id="KW-0547">Nucleotide-binding</keyword>
<feature type="binding site" evidence="11">
    <location>
        <position position="233"/>
    </location>
    <ligand>
        <name>L-glutamine</name>
        <dbReference type="ChEBI" id="CHEBI:58359"/>
    </ligand>
</feature>
<dbReference type="GO" id="GO:0004088">
    <property type="term" value="F:carbamoyl-phosphate synthase (glutamine-hydrolyzing) activity"/>
    <property type="evidence" value="ECO:0007669"/>
    <property type="project" value="UniProtKB-UniRule"/>
</dbReference>
<comment type="pathway">
    <text evidence="1 11">Pyrimidine metabolism; UMP biosynthesis via de novo pathway; (S)-dihydroorotate from bicarbonate: step 1/3.</text>
</comment>
<feature type="binding site" evidence="11">
    <location>
        <position position="49"/>
    </location>
    <ligand>
        <name>L-glutamine</name>
        <dbReference type="ChEBI" id="CHEBI:58359"/>
    </ligand>
</feature>
<evidence type="ECO:0000313" key="14">
    <source>
        <dbReference type="Proteomes" id="UP000217210"/>
    </source>
</evidence>
<dbReference type="NCBIfam" id="TIGR01368">
    <property type="entry name" value="CPSaseIIsmall"/>
    <property type="match status" value="1"/>
</dbReference>
<dbReference type="InterPro" id="IPR029062">
    <property type="entry name" value="Class_I_gatase-like"/>
</dbReference>
<dbReference type="UniPathway" id="UPA00070">
    <property type="reaction ID" value="UER00115"/>
</dbReference>
<dbReference type="InterPro" id="IPR002474">
    <property type="entry name" value="CarbamoylP_synth_ssu_N"/>
</dbReference>
<evidence type="ECO:0000259" key="12">
    <source>
        <dbReference type="SMART" id="SM01097"/>
    </source>
</evidence>
<dbReference type="AlphaFoldDB" id="A0A249L433"/>
<dbReference type="FunFam" id="3.50.30.20:FF:000001">
    <property type="entry name" value="Carbamoyl-phosphate synthase small chain"/>
    <property type="match status" value="1"/>
</dbReference>
<feature type="binding site" evidence="11">
    <location>
        <position position="301"/>
    </location>
    <ligand>
        <name>L-glutamine</name>
        <dbReference type="ChEBI" id="CHEBI:58359"/>
    </ligand>
</feature>
<dbReference type="KEGG" id="nab:B1sIIB91_02830"/>
<evidence type="ECO:0000256" key="2">
    <source>
        <dbReference type="ARBA" id="ARBA00005077"/>
    </source>
</evidence>
<dbReference type="PRINTS" id="PR00099">
    <property type="entry name" value="CPSGATASE"/>
</dbReference>
<gene>
    <name evidence="11" type="primary">carA</name>
    <name evidence="13" type="ORF">B1sIIB91_02830</name>
</gene>
<dbReference type="GO" id="GO:0006526">
    <property type="term" value="P:L-arginine biosynthetic process"/>
    <property type="evidence" value="ECO:0007669"/>
    <property type="project" value="UniProtKB-UniRule"/>
</dbReference>
<comment type="catalytic activity">
    <reaction evidence="9 11">
        <text>hydrogencarbonate + L-glutamine + 2 ATP + H2O = carbamoyl phosphate + L-glutamate + 2 ADP + phosphate + 2 H(+)</text>
        <dbReference type="Rhea" id="RHEA:18633"/>
        <dbReference type="ChEBI" id="CHEBI:15377"/>
        <dbReference type="ChEBI" id="CHEBI:15378"/>
        <dbReference type="ChEBI" id="CHEBI:17544"/>
        <dbReference type="ChEBI" id="CHEBI:29985"/>
        <dbReference type="ChEBI" id="CHEBI:30616"/>
        <dbReference type="ChEBI" id="CHEBI:43474"/>
        <dbReference type="ChEBI" id="CHEBI:58228"/>
        <dbReference type="ChEBI" id="CHEBI:58359"/>
        <dbReference type="ChEBI" id="CHEBI:456216"/>
        <dbReference type="EC" id="6.3.5.5"/>
    </reaction>
</comment>
<dbReference type="PROSITE" id="PS51273">
    <property type="entry name" value="GATASE_TYPE_1"/>
    <property type="match status" value="1"/>
</dbReference>
<feature type="binding site" evidence="11">
    <location>
        <position position="304"/>
    </location>
    <ligand>
        <name>L-glutamine</name>
        <dbReference type="ChEBI" id="CHEBI:58359"/>
    </ligand>
</feature>
<dbReference type="Pfam" id="PF00117">
    <property type="entry name" value="GATase"/>
    <property type="match status" value="1"/>
</dbReference>
<comment type="function">
    <text evidence="11">Small subunit of the glutamine-dependent carbamoyl phosphate synthetase (CPSase). CPSase catalyzes the formation of carbamoyl phosphate from the ammonia moiety of glutamine, carbonate, and phosphate donated by ATP, constituting the first step of 2 biosynthetic pathways, one leading to arginine and/or urea and the other to pyrimidine nucleotides. The small subunit (glutamine amidotransferase) binds and cleaves glutamine to supply the large subunit with the substrate ammonia.</text>
</comment>
<dbReference type="EMBL" id="CP016779">
    <property type="protein sequence ID" value="ASY23848.1"/>
    <property type="molecule type" value="Genomic_DNA"/>
</dbReference>
<dbReference type="GO" id="GO:0044205">
    <property type="term" value="P:'de novo' UMP biosynthetic process"/>
    <property type="evidence" value="ECO:0007669"/>
    <property type="project" value="UniProtKB-UniRule"/>
</dbReference>
<feature type="domain" description="Carbamoyl-phosphate synthase small subunit N-terminal" evidence="12">
    <location>
        <begin position="5"/>
        <end position="135"/>
    </location>
</feature>
<feature type="binding site" evidence="11">
    <location>
        <position position="260"/>
    </location>
    <ligand>
        <name>L-glutamine</name>
        <dbReference type="ChEBI" id="CHEBI:58359"/>
    </ligand>
</feature>
<sequence>MDKKSSAYLVLDDGRIFEGLSWAKEGETFGEAVFSTGMTGYQETLTDPSYHKQIVIMTAPHIGNTGVNKNDEESEKIWVSGFVVRNPSPTSSNWRSEKSLEQELIDSDVVGIQGVDTRAITRHLRDRGAMRVGIFSNTELTKEEMVVRVRKTAPMSGAFLAADVTTKQPYIINPPKGVVTKFKVAAIDLGIKAATPKAMAKLGIQVHVLPLTTTLDQIKELNVDGVFLSNGPGDPAAMVIVVELVRSVLLEEIPFFGICFGHQILGRALGFETYKLPFGHRGINQPVIDLTTGKVEITAHNHGFAVAAPKEVEFHTVYGSGRVSHISLNDSVVEGLEMISIPAFSVQYHPESAAGPHDASYLFERFVKLMENPRIGLKDINA</sequence>
<dbReference type="HAMAP" id="MF_01209">
    <property type="entry name" value="CPSase_S_chain"/>
    <property type="match status" value="1"/>
</dbReference>
<dbReference type="SUPFAM" id="SSF52021">
    <property type="entry name" value="Carbamoyl phosphate synthetase, small subunit N-terminal domain"/>
    <property type="match status" value="1"/>
</dbReference>
<feature type="binding site" evidence="11">
    <location>
        <position position="263"/>
    </location>
    <ligand>
        <name>L-glutamine</name>
        <dbReference type="ChEBI" id="CHEBI:58359"/>
    </ligand>
</feature>
<dbReference type="RefSeq" id="WP_095688121.1">
    <property type="nucleotide sequence ID" value="NZ_CP016779.1"/>
</dbReference>
<keyword evidence="8 11" id="KW-0665">Pyrimidine biosynthesis</keyword>
<keyword evidence="7 11" id="KW-0315">Glutamine amidotransferase</keyword>
<keyword evidence="4 11" id="KW-0436">Ligase</keyword>